<dbReference type="InterPro" id="IPR011344">
    <property type="entry name" value="ssDNA-bd"/>
</dbReference>
<protein>
    <recommendedName>
        <fullName evidence="2">Single-stranded DNA-binding protein</fullName>
    </recommendedName>
</protein>
<organism evidence="3 4">
    <name type="scientific">Babjeviella inositovora NRRL Y-12698</name>
    <dbReference type="NCBI Taxonomy" id="984486"/>
    <lineage>
        <taxon>Eukaryota</taxon>
        <taxon>Fungi</taxon>
        <taxon>Dikarya</taxon>
        <taxon>Ascomycota</taxon>
        <taxon>Saccharomycotina</taxon>
        <taxon>Pichiomycetes</taxon>
        <taxon>Serinales incertae sedis</taxon>
        <taxon>Babjeviella</taxon>
    </lineage>
</organism>
<keyword evidence="2" id="KW-0496">Mitochondrion</keyword>
<dbReference type="RefSeq" id="XP_018983506.1">
    <property type="nucleotide sequence ID" value="XM_019129578.1"/>
</dbReference>
<evidence type="ECO:0000313" key="3">
    <source>
        <dbReference type="EMBL" id="ODQ78178.1"/>
    </source>
</evidence>
<accession>A0A1E3QKN5</accession>
<dbReference type="GO" id="GO:0003697">
    <property type="term" value="F:single-stranded DNA binding"/>
    <property type="evidence" value="ECO:0007669"/>
    <property type="project" value="EnsemblFungi"/>
</dbReference>
<dbReference type="SUPFAM" id="SSF50249">
    <property type="entry name" value="Nucleic acid-binding proteins"/>
    <property type="match status" value="1"/>
</dbReference>
<dbReference type="Proteomes" id="UP000094336">
    <property type="component" value="Unassembled WGS sequence"/>
</dbReference>
<dbReference type="GO" id="GO:0090297">
    <property type="term" value="P:positive regulation of mitochondrial DNA replication"/>
    <property type="evidence" value="ECO:0007669"/>
    <property type="project" value="EnsemblFungi"/>
</dbReference>
<dbReference type="GeneID" id="30147431"/>
<dbReference type="EMBL" id="KV454436">
    <property type="protein sequence ID" value="ODQ78178.1"/>
    <property type="molecule type" value="Genomic_DNA"/>
</dbReference>
<name>A0A1E3QKN5_9ASCO</name>
<dbReference type="InterPro" id="IPR000424">
    <property type="entry name" value="Primosome_PriB/ssb"/>
</dbReference>
<gene>
    <name evidence="3" type="ORF">BABINDRAFT_162850</name>
</gene>
<dbReference type="GO" id="GO:0042645">
    <property type="term" value="C:mitochondrial nucleoid"/>
    <property type="evidence" value="ECO:0007669"/>
    <property type="project" value="EnsemblFungi"/>
</dbReference>
<keyword evidence="1 2" id="KW-0238">DNA-binding</keyword>
<keyword evidence="4" id="KW-1185">Reference proteome</keyword>
<sequence>MLRSTLSPLRPALTGMFQRNASSVATMTLIGRITQPQTATTQAGKEFLSYSVAVQPKRDGPTSWFEVGVFSENQIKFINDYVNKGSLVQVTCDASRSVYEREDGSKASSLRLFQKEINVLVFKNVEEASEEQ</sequence>
<dbReference type="Pfam" id="PF00436">
    <property type="entry name" value="SSB"/>
    <property type="match status" value="1"/>
</dbReference>
<dbReference type="OrthoDB" id="1078367at2759"/>
<evidence type="ECO:0000256" key="2">
    <source>
        <dbReference type="PIRNR" id="PIRNR002070"/>
    </source>
</evidence>
<dbReference type="InterPro" id="IPR012340">
    <property type="entry name" value="NA-bd_OB-fold"/>
</dbReference>
<proteinExistence type="predicted"/>
<evidence type="ECO:0000313" key="4">
    <source>
        <dbReference type="Proteomes" id="UP000094336"/>
    </source>
</evidence>
<dbReference type="STRING" id="984486.A0A1E3QKN5"/>
<dbReference type="GO" id="GO:0006260">
    <property type="term" value="P:DNA replication"/>
    <property type="evidence" value="ECO:0007669"/>
    <property type="project" value="InterPro"/>
</dbReference>
<dbReference type="PIRSF" id="PIRSF002070">
    <property type="entry name" value="SSB"/>
    <property type="match status" value="1"/>
</dbReference>
<dbReference type="AlphaFoldDB" id="A0A1E3QKN5"/>
<reference evidence="4" key="1">
    <citation type="submission" date="2016-05" db="EMBL/GenBank/DDBJ databases">
        <title>Comparative genomics of biotechnologically important yeasts.</title>
        <authorList>
            <consortium name="DOE Joint Genome Institute"/>
            <person name="Riley R."/>
            <person name="Haridas S."/>
            <person name="Wolfe K.H."/>
            <person name="Lopes M.R."/>
            <person name="Hittinger C.T."/>
            <person name="Goker M."/>
            <person name="Salamov A."/>
            <person name="Wisecaver J."/>
            <person name="Long T.M."/>
            <person name="Aerts A.L."/>
            <person name="Barry K."/>
            <person name="Choi C."/>
            <person name="Clum A."/>
            <person name="Coughlan A.Y."/>
            <person name="Deshpande S."/>
            <person name="Douglass A.P."/>
            <person name="Hanson S.J."/>
            <person name="Klenk H.-P."/>
            <person name="Labutti K."/>
            <person name="Lapidus A."/>
            <person name="Lindquist E."/>
            <person name="Lipzen A."/>
            <person name="Meier-Kolthoff J.P."/>
            <person name="Ohm R.A."/>
            <person name="Otillar R.P."/>
            <person name="Pangilinan J."/>
            <person name="Peng Y."/>
            <person name="Rokas A."/>
            <person name="Rosa C.A."/>
            <person name="Scheuner C."/>
            <person name="Sibirny A.A."/>
            <person name="Slot J.C."/>
            <person name="Stielow J.B."/>
            <person name="Sun H."/>
            <person name="Kurtzman C.P."/>
            <person name="Blackwell M."/>
            <person name="Grigoriev I.V."/>
            <person name="Jeffries T.W."/>
        </authorList>
    </citation>
    <scope>NUCLEOTIDE SEQUENCE [LARGE SCALE GENOMIC DNA]</scope>
    <source>
        <strain evidence="4">NRRL Y-12698</strain>
    </source>
</reference>
<evidence type="ECO:0000256" key="1">
    <source>
        <dbReference type="ARBA" id="ARBA00023125"/>
    </source>
</evidence>
<dbReference type="Gene3D" id="2.40.50.140">
    <property type="entry name" value="Nucleic acid-binding proteins"/>
    <property type="match status" value="1"/>
</dbReference>
<comment type="subcellular location">
    <subcellularLocation>
        <location evidence="2">Mitochondrion</location>
    </subcellularLocation>
</comment>
<dbReference type="PROSITE" id="PS50935">
    <property type="entry name" value="SSB"/>
    <property type="match status" value="1"/>
</dbReference>